<dbReference type="InterPro" id="IPR028098">
    <property type="entry name" value="Glyco_trans_4-like_N"/>
</dbReference>
<evidence type="ECO:0000313" key="5">
    <source>
        <dbReference type="EMBL" id="BBL78753.1"/>
    </source>
</evidence>
<dbReference type="PANTHER" id="PTHR45947:SF3">
    <property type="entry name" value="SULFOQUINOVOSYL TRANSFERASE SQD2"/>
    <property type="match status" value="1"/>
</dbReference>
<dbReference type="AlphaFoldDB" id="A0A510HJD5"/>
<keyword evidence="2 5" id="KW-0808">Transferase</keyword>
<accession>A0A510HJD5</accession>
<gene>
    <name evidence="5" type="ORF">RxyAA322_06070</name>
</gene>
<name>A0A510HJD5_9ACTN</name>
<dbReference type="Pfam" id="PF13439">
    <property type="entry name" value="Glyco_transf_4"/>
    <property type="match status" value="1"/>
</dbReference>
<dbReference type="OrthoDB" id="9802525at2"/>
<evidence type="ECO:0000256" key="1">
    <source>
        <dbReference type="ARBA" id="ARBA00022676"/>
    </source>
</evidence>
<keyword evidence="6" id="KW-1185">Reference proteome</keyword>
<sequence length="374" mass="40765">MRVAFLTETFLPATDGVVTRLRYTLQELARLGDEALVVAPRYPEGGPDSFAGHRIFRVAGIPFPPYPQIRLAPANPGVGRALRRFGPDLIHAVNPYILGMAAPYYARRLRVPLVASYHTNVAAYARFYRLGFLHRAARLYTRAIHNRAAVNLCTSAATMKYLRGEGIHGLRLWPQGVDCELFGPHRASGDWRERLSGGNPRDRLIVFVGRLAPEKGIEQLRSALEKLPGVRLALVGDGPARRDLQRRFAGTPTIFAGMLHGEDLAAAYASADLFVFPSTTETLGMAMLEALASGVPVVAARSGASREVVDDGQTGLLYDPGSVSSLAAAVHRLLADDPERTSMARRARAAAERRSWEAATRALRACYLEALGKT</sequence>
<dbReference type="SUPFAM" id="SSF53756">
    <property type="entry name" value="UDP-Glycosyltransferase/glycogen phosphorylase"/>
    <property type="match status" value="1"/>
</dbReference>
<protein>
    <submittedName>
        <fullName evidence="5">Glycosyl transferase</fullName>
    </submittedName>
</protein>
<evidence type="ECO:0000256" key="2">
    <source>
        <dbReference type="ARBA" id="ARBA00022679"/>
    </source>
</evidence>
<organism evidence="5 6">
    <name type="scientific">Rubrobacter xylanophilus</name>
    <dbReference type="NCBI Taxonomy" id="49319"/>
    <lineage>
        <taxon>Bacteria</taxon>
        <taxon>Bacillati</taxon>
        <taxon>Actinomycetota</taxon>
        <taxon>Rubrobacteria</taxon>
        <taxon>Rubrobacterales</taxon>
        <taxon>Rubrobacteraceae</taxon>
        <taxon>Rubrobacter</taxon>
    </lineage>
</organism>
<evidence type="ECO:0000259" key="3">
    <source>
        <dbReference type="Pfam" id="PF00534"/>
    </source>
</evidence>
<dbReference type="Gene3D" id="3.40.50.2000">
    <property type="entry name" value="Glycogen Phosphorylase B"/>
    <property type="match status" value="2"/>
</dbReference>
<evidence type="ECO:0000259" key="4">
    <source>
        <dbReference type="Pfam" id="PF13439"/>
    </source>
</evidence>
<feature type="domain" description="Glycosyl transferase family 1" evidence="3">
    <location>
        <begin position="200"/>
        <end position="348"/>
    </location>
</feature>
<dbReference type="Proteomes" id="UP000318065">
    <property type="component" value="Chromosome"/>
</dbReference>
<dbReference type="EMBL" id="AP019791">
    <property type="protein sequence ID" value="BBL78753.1"/>
    <property type="molecule type" value="Genomic_DNA"/>
</dbReference>
<dbReference type="CDD" id="cd03814">
    <property type="entry name" value="GT4-like"/>
    <property type="match status" value="1"/>
</dbReference>
<reference evidence="5" key="1">
    <citation type="journal article" date="2019" name="Microbiol. Resour. Announc.">
        <title>Complete Genome Sequence of Rubrobacter xylanophilus Strain AA3-22, Isolated from Arima Onsen in Japan.</title>
        <authorList>
            <person name="Tomariguchi N."/>
            <person name="Miyazaki K."/>
        </authorList>
    </citation>
    <scope>NUCLEOTIDE SEQUENCE [LARGE SCALE GENOMIC DNA]</scope>
    <source>
        <strain evidence="5">AA3-22</strain>
    </source>
</reference>
<keyword evidence="1" id="KW-0328">Glycosyltransferase</keyword>
<dbReference type="InterPro" id="IPR050194">
    <property type="entry name" value="Glycosyltransferase_grp1"/>
</dbReference>
<dbReference type="PANTHER" id="PTHR45947">
    <property type="entry name" value="SULFOQUINOVOSYL TRANSFERASE SQD2"/>
    <property type="match status" value="1"/>
</dbReference>
<proteinExistence type="predicted"/>
<dbReference type="InterPro" id="IPR001296">
    <property type="entry name" value="Glyco_trans_1"/>
</dbReference>
<dbReference type="GO" id="GO:0016758">
    <property type="term" value="F:hexosyltransferase activity"/>
    <property type="evidence" value="ECO:0007669"/>
    <property type="project" value="TreeGrafter"/>
</dbReference>
<dbReference type="Pfam" id="PF00534">
    <property type="entry name" value="Glycos_transf_1"/>
    <property type="match status" value="1"/>
</dbReference>
<dbReference type="RefSeq" id="WP_143526856.1">
    <property type="nucleotide sequence ID" value="NZ_AP019791.1"/>
</dbReference>
<dbReference type="GO" id="GO:1901137">
    <property type="term" value="P:carbohydrate derivative biosynthetic process"/>
    <property type="evidence" value="ECO:0007669"/>
    <property type="project" value="UniProtKB-ARBA"/>
</dbReference>
<feature type="domain" description="Glycosyltransferase subfamily 4-like N-terminal" evidence="4">
    <location>
        <begin position="15"/>
        <end position="180"/>
    </location>
</feature>
<evidence type="ECO:0000313" key="6">
    <source>
        <dbReference type="Proteomes" id="UP000318065"/>
    </source>
</evidence>